<name>A0A1S3Y057_TOBAC</name>
<dbReference type="STRING" id="4097.A0A1S3Y057"/>
<feature type="region of interest" description="Disordered" evidence="1">
    <location>
        <begin position="1"/>
        <end position="42"/>
    </location>
</feature>
<evidence type="ECO:0000313" key="3">
    <source>
        <dbReference type="Proteomes" id="UP000790787"/>
    </source>
</evidence>
<reference evidence="3" key="1">
    <citation type="journal article" date="2014" name="Nat. Commun.">
        <title>The tobacco genome sequence and its comparison with those of tomato and potato.</title>
        <authorList>
            <person name="Sierro N."/>
            <person name="Battey J.N."/>
            <person name="Ouadi S."/>
            <person name="Bakaher N."/>
            <person name="Bovet L."/>
            <person name="Willig A."/>
            <person name="Goepfert S."/>
            <person name="Peitsch M.C."/>
            <person name="Ivanov N.V."/>
        </authorList>
    </citation>
    <scope>NUCLEOTIDE SEQUENCE [LARGE SCALE GENOMIC DNA]</scope>
</reference>
<proteinExistence type="predicted"/>
<feature type="transmembrane region" description="Helical" evidence="2">
    <location>
        <begin position="47"/>
        <end position="67"/>
    </location>
</feature>
<dbReference type="Proteomes" id="UP000790787">
    <property type="component" value="Chromosome 15"/>
</dbReference>
<dbReference type="AlphaFoldDB" id="A0A1S3Y057"/>
<sequence>MAGNEEWRKMADTTKMSPEEVKNAGVEASMRPPGHNPGTVLHQRGRLPYSITTMALVGFAITGAIWYGTMYAMKKPEATAVDVAKVATGVAGPEDTRPRK</sequence>
<dbReference type="OrthoDB" id="1892673at2759"/>
<feature type="compositionally biased region" description="Basic and acidic residues" evidence="1">
    <location>
        <begin position="1"/>
        <end position="22"/>
    </location>
</feature>
<keyword evidence="2" id="KW-1133">Transmembrane helix</keyword>
<evidence type="ECO:0000256" key="2">
    <source>
        <dbReference type="SAM" id="Phobius"/>
    </source>
</evidence>
<gene>
    <name evidence="4" type="primary">LOC107770783</name>
</gene>
<dbReference type="OMA" id="MADTHKM"/>
<organism evidence="3 4">
    <name type="scientific">Nicotiana tabacum</name>
    <name type="common">Common tobacco</name>
    <dbReference type="NCBI Taxonomy" id="4097"/>
    <lineage>
        <taxon>Eukaryota</taxon>
        <taxon>Viridiplantae</taxon>
        <taxon>Streptophyta</taxon>
        <taxon>Embryophyta</taxon>
        <taxon>Tracheophyta</taxon>
        <taxon>Spermatophyta</taxon>
        <taxon>Magnoliopsida</taxon>
        <taxon>eudicotyledons</taxon>
        <taxon>Gunneridae</taxon>
        <taxon>Pentapetalae</taxon>
        <taxon>asterids</taxon>
        <taxon>lamiids</taxon>
        <taxon>Solanales</taxon>
        <taxon>Solanaceae</taxon>
        <taxon>Nicotianoideae</taxon>
        <taxon>Nicotianeae</taxon>
        <taxon>Nicotiana</taxon>
    </lineage>
</organism>
<keyword evidence="2" id="KW-0472">Membrane</keyword>
<dbReference type="RefSeq" id="XP_016445598.1">
    <property type="nucleotide sequence ID" value="XM_016590112.2"/>
</dbReference>
<evidence type="ECO:0000256" key="1">
    <source>
        <dbReference type="SAM" id="MobiDB-lite"/>
    </source>
</evidence>
<reference evidence="4" key="2">
    <citation type="submission" date="2025-08" db="UniProtKB">
        <authorList>
            <consortium name="RefSeq"/>
        </authorList>
    </citation>
    <scope>IDENTIFICATION</scope>
    <source>
        <tissue evidence="4">Leaf</tissue>
    </source>
</reference>
<protein>
    <submittedName>
        <fullName evidence="4">Uncharacterized protein LOC107770783</fullName>
    </submittedName>
</protein>
<accession>A0A1S3Y057</accession>
<dbReference type="KEGG" id="nta:107770783"/>
<dbReference type="PaxDb" id="4097-A0A1S3Y057"/>
<dbReference type="RefSeq" id="XP_016445598.1">
    <property type="nucleotide sequence ID" value="XM_016590112.1"/>
</dbReference>
<dbReference type="PANTHER" id="PTHR33919:SF1">
    <property type="entry name" value="OS09G0127700 PROTEIN"/>
    <property type="match status" value="1"/>
</dbReference>
<dbReference type="GeneID" id="107770783"/>
<keyword evidence="3" id="KW-1185">Reference proteome</keyword>
<evidence type="ECO:0000313" key="4">
    <source>
        <dbReference type="RefSeq" id="XP_016445598.1"/>
    </source>
</evidence>
<keyword evidence="2" id="KW-0812">Transmembrane</keyword>
<dbReference type="PANTHER" id="PTHR33919">
    <property type="entry name" value="OS09G0127700 PROTEIN"/>
    <property type="match status" value="1"/>
</dbReference>